<keyword evidence="1 3" id="KW-0547">Nucleotide-binding</keyword>
<keyword evidence="7" id="KW-1185">Reference proteome</keyword>
<evidence type="ECO:0000259" key="5">
    <source>
        <dbReference type="Pfam" id="PF01926"/>
    </source>
</evidence>
<dbReference type="InterPro" id="IPR023179">
    <property type="entry name" value="GTP-bd_ortho_bundle_sf"/>
</dbReference>
<feature type="region of interest" description="Disordered" evidence="4">
    <location>
        <begin position="272"/>
        <end position="300"/>
    </location>
</feature>
<organism evidence="6 7">
    <name type="scientific">Parachitinimonas caeni</name>
    <dbReference type="NCBI Taxonomy" id="3031301"/>
    <lineage>
        <taxon>Bacteria</taxon>
        <taxon>Pseudomonadati</taxon>
        <taxon>Pseudomonadota</taxon>
        <taxon>Betaproteobacteria</taxon>
        <taxon>Neisseriales</taxon>
        <taxon>Chitinibacteraceae</taxon>
        <taxon>Parachitinimonas</taxon>
    </lineage>
</organism>
<dbReference type="SUPFAM" id="SSF52540">
    <property type="entry name" value="P-loop containing nucleoside triphosphate hydrolases"/>
    <property type="match status" value="1"/>
</dbReference>
<name>A0ABT7DU62_9NEIS</name>
<keyword evidence="2 3" id="KW-0342">GTP-binding</keyword>
<evidence type="ECO:0000256" key="2">
    <source>
        <dbReference type="ARBA" id="ARBA00023134"/>
    </source>
</evidence>
<proteinExistence type="inferred from homology"/>
<accession>A0ABT7DU62</accession>
<dbReference type="InterPro" id="IPR006073">
    <property type="entry name" value="GTP-bd"/>
</dbReference>
<dbReference type="InterPro" id="IPR027417">
    <property type="entry name" value="P-loop_NTPase"/>
</dbReference>
<comment type="subcellular location">
    <subcellularLocation>
        <location evidence="3">Cytoplasm</location>
    </subcellularLocation>
</comment>
<evidence type="ECO:0000256" key="1">
    <source>
        <dbReference type="ARBA" id="ARBA00022741"/>
    </source>
</evidence>
<dbReference type="PANTHER" id="PTHR45782">
    <property type="entry name" value="MITOCHONDRIAL RIBOSOME-ASSOCIATED GTPASE 1"/>
    <property type="match status" value="1"/>
</dbReference>
<dbReference type="Proteomes" id="UP001172778">
    <property type="component" value="Unassembled WGS sequence"/>
</dbReference>
<dbReference type="NCBIfam" id="TIGR03596">
    <property type="entry name" value="GTPase_YlqF"/>
    <property type="match status" value="1"/>
</dbReference>
<dbReference type="RefSeq" id="WP_284098901.1">
    <property type="nucleotide sequence ID" value="NZ_JARRAF010000001.1"/>
</dbReference>
<keyword evidence="3" id="KW-0963">Cytoplasm</keyword>
<dbReference type="PIRSF" id="PIRSF006230">
    <property type="entry name" value="MG442"/>
    <property type="match status" value="1"/>
</dbReference>
<comment type="similarity">
    <text evidence="3">Belongs to the TRAFAC class YlqF/YawG GTPase family. MTG1 subfamily.</text>
</comment>
<dbReference type="Gene3D" id="1.10.1580.10">
    <property type="match status" value="1"/>
</dbReference>
<comment type="caution">
    <text evidence="6">The sequence shown here is derived from an EMBL/GenBank/DDBJ whole genome shotgun (WGS) entry which is preliminary data.</text>
</comment>
<evidence type="ECO:0000256" key="3">
    <source>
        <dbReference type="PIRNR" id="PIRNR006230"/>
    </source>
</evidence>
<dbReference type="Gene3D" id="3.40.50.300">
    <property type="entry name" value="P-loop containing nucleotide triphosphate hydrolases"/>
    <property type="match status" value="1"/>
</dbReference>
<evidence type="ECO:0000313" key="6">
    <source>
        <dbReference type="EMBL" id="MDK2122618.1"/>
    </source>
</evidence>
<protein>
    <recommendedName>
        <fullName evidence="3">Ribosome biogenesis GTPase A</fullName>
    </recommendedName>
</protein>
<reference evidence="6" key="1">
    <citation type="submission" date="2023-03" db="EMBL/GenBank/DDBJ databases">
        <title>Chitinimonas shenzhenensis gen. nov., sp. nov., a novel member of family Burkholderiaceae isolated from activated sludge collected in Shen Zhen, China.</title>
        <authorList>
            <person name="Wang X."/>
        </authorList>
    </citation>
    <scope>NUCLEOTIDE SEQUENCE</scope>
    <source>
        <strain evidence="6">DQS-5</strain>
    </source>
</reference>
<dbReference type="CDD" id="cd01856">
    <property type="entry name" value="YlqF"/>
    <property type="match status" value="1"/>
</dbReference>
<dbReference type="Pfam" id="PF01926">
    <property type="entry name" value="MMR_HSR1"/>
    <property type="match status" value="1"/>
</dbReference>
<comment type="function">
    <text evidence="3">Required for a late step of 50S ribosomal subunit assembly. Has GTPase activity.</text>
</comment>
<dbReference type="PANTHER" id="PTHR45782:SF4">
    <property type="entry name" value="MITOCHONDRIAL RIBOSOME-ASSOCIATED GTPASE 1"/>
    <property type="match status" value="1"/>
</dbReference>
<dbReference type="InterPro" id="IPR016478">
    <property type="entry name" value="GTPase_MTG1"/>
</dbReference>
<gene>
    <name evidence="6" type="primary">ylqF</name>
    <name evidence="6" type="ORF">PZA18_00985</name>
</gene>
<dbReference type="InterPro" id="IPR019991">
    <property type="entry name" value="GTP-bd_ribosome_bgen"/>
</dbReference>
<evidence type="ECO:0000313" key="7">
    <source>
        <dbReference type="Proteomes" id="UP001172778"/>
    </source>
</evidence>
<dbReference type="EMBL" id="JARRAF010000001">
    <property type="protein sequence ID" value="MDK2122618.1"/>
    <property type="molecule type" value="Genomic_DNA"/>
</dbReference>
<feature type="domain" description="G" evidence="5">
    <location>
        <begin position="120"/>
        <end position="184"/>
    </location>
</feature>
<evidence type="ECO:0000256" key="4">
    <source>
        <dbReference type="SAM" id="MobiDB-lite"/>
    </source>
</evidence>
<sequence length="300" mass="33309">MAIQWFPGHMNQARKKVAETLAKVDVVIEVLDARLPRLSSNPMIETLRLGRQRPALKILNKTDLADPAVTKRWVQWFADQPKTAVLMLDQANKLRDSKKIAALCLQLAPHRAGFEKPMRALIAGIPNVGKSTLINTLVRRKVADVADQPAVTKSQQRVELPDGMVLIDTPGLMWPKIESMEAGLKIALSGAIGRNAYDAEEVATFALEWLAARYPQGLQQRYKLEDCSGTGDELFERVARRRGAMLPGGLIDRQKISELVLTDFRSGQLGRISLERPEDPPPMPDLVENPDIAPLDDDEA</sequence>